<dbReference type="Gene3D" id="2.160.20.80">
    <property type="entry name" value="E3 ubiquitin-protein ligase SopA"/>
    <property type="match status" value="3"/>
</dbReference>
<dbReference type="Pfam" id="PF13599">
    <property type="entry name" value="Pentapeptide_4"/>
    <property type="match status" value="1"/>
</dbReference>
<dbReference type="PANTHER" id="PTHR14136:SF17">
    <property type="entry name" value="BTB_POZ DOMAIN-CONTAINING PROTEIN KCTD9"/>
    <property type="match status" value="1"/>
</dbReference>
<evidence type="ECO:0000313" key="3">
    <source>
        <dbReference type="Proteomes" id="UP001595556"/>
    </source>
</evidence>
<dbReference type="Pfam" id="PF00805">
    <property type="entry name" value="Pentapeptide"/>
    <property type="match status" value="3"/>
</dbReference>
<dbReference type="RefSeq" id="WP_377302898.1">
    <property type="nucleotide sequence ID" value="NZ_CP180191.1"/>
</dbReference>
<organism evidence="2 3">
    <name type="scientific">Piscinibacterium candidicorallinum</name>
    <dbReference type="NCBI Taxonomy" id="1793872"/>
    <lineage>
        <taxon>Bacteria</taxon>
        <taxon>Pseudomonadati</taxon>
        <taxon>Pseudomonadota</taxon>
        <taxon>Betaproteobacteria</taxon>
        <taxon>Burkholderiales</taxon>
        <taxon>Piscinibacterium</taxon>
    </lineage>
</organism>
<feature type="domain" description="DUF2169" evidence="1">
    <location>
        <begin position="43"/>
        <end position="291"/>
    </location>
</feature>
<dbReference type="Proteomes" id="UP001595556">
    <property type="component" value="Unassembled WGS sequence"/>
</dbReference>
<dbReference type="PANTHER" id="PTHR14136">
    <property type="entry name" value="BTB_POZ DOMAIN-CONTAINING PROTEIN KCTD9"/>
    <property type="match status" value="1"/>
</dbReference>
<dbReference type="InterPro" id="IPR051082">
    <property type="entry name" value="Pentapeptide-BTB/POZ_domain"/>
</dbReference>
<evidence type="ECO:0000259" key="1">
    <source>
        <dbReference type="Pfam" id="PF09937"/>
    </source>
</evidence>
<dbReference type="SUPFAM" id="SSF141571">
    <property type="entry name" value="Pentapeptide repeat-like"/>
    <property type="match status" value="2"/>
</dbReference>
<comment type="caution">
    <text evidence="2">The sequence shown here is derived from an EMBL/GenBank/DDBJ whole genome shotgun (WGS) entry which is preliminary data.</text>
</comment>
<evidence type="ECO:0000313" key="2">
    <source>
        <dbReference type="EMBL" id="MFC3147635.1"/>
    </source>
</evidence>
<reference evidence="3" key="1">
    <citation type="journal article" date="2019" name="Int. J. Syst. Evol. Microbiol.">
        <title>The Global Catalogue of Microorganisms (GCM) 10K type strain sequencing project: providing services to taxonomists for standard genome sequencing and annotation.</title>
        <authorList>
            <consortium name="The Broad Institute Genomics Platform"/>
            <consortium name="The Broad Institute Genome Sequencing Center for Infectious Disease"/>
            <person name="Wu L."/>
            <person name="Ma J."/>
        </authorList>
    </citation>
    <scope>NUCLEOTIDE SEQUENCE [LARGE SCALE GENOMIC DNA]</scope>
    <source>
        <strain evidence="3">KCTC 52168</strain>
    </source>
</reference>
<dbReference type="InterPro" id="IPR001646">
    <property type="entry name" value="5peptide_repeat"/>
</dbReference>
<dbReference type="EMBL" id="JBHRTI010000004">
    <property type="protein sequence ID" value="MFC3147635.1"/>
    <property type="molecule type" value="Genomic_DNA"/>
</dbReference>
<sequence>MQVIKPMSLGVSARPLETGGRFGLCVSAYMYMPFARTDHTLWSEASMWQFLATAMPEPLIDEGVVKTTAEYLVHGCAYPPAGQQHGCAVRAQVAGLDKTLLVHGDRMWQGRQPSAALPFRSMPIDWTRAFGGEGHPENPLGRGLHKQLMHGAEAVWLPNIESPSEPIHSPEQRPRPAGFGRIDPTWASRARFRGTYDDNWLQQHAPGYPPDINWKYFNFAPEDQWFSGAIPPDAGFKFQHLHPTEPVLEGALPNFAIRLIARFNKGEGERFKEIPNRLSTLWFFPEAKALVAIAQGLLEVQEDDASDVNLLMAGVERVGEEKPREHYLQVLQRRSDPEMGAIHSMNDADLLPAGLPMTDPMLEEASKARGLEGFAADNQFRGAQAKVQALREKLLAIGQDPDRLGVKAPVRERPPTLQELPAYLQQLMSGATKLQAETLKQTAADLEKVQRLAAANKIALDDLVHRGPPKFSAFDEIAKVKQALGPGADPAQIARIEKKMAQAHGAVLMGYWQSAHLQPPALPMSAAASQQHADALLVLQGHGKSLSASQLTGAQLGAIKLPKADLSCAQMESVNAEEADFRCADLRHAVLAHAQLARARFDQANMEAVNLGKANLEETSFEACNLTGAILSGAKLKQTNFHQAALNGARVDEAEFERTRMTECGASELNFIKTRFVGVDFSSARLAACTFIECAFIDCQMEQACFDGSSFMKCTFTGVRAHSASFEQATFDPDCVFEQLDAAGANFSRACMRGIRAAHSTLQNINAEQTDLSGADLVGSKLNGARLRQALLIRTALGGVALERADLSHAVLQNADIRATLFIGTNLYGADLSRVRRDRNTLFQDANVDRAKIRPLRKVSA</sequence>
<gene>
    <name evidence="2" type="ORF">ACFOEN_08270</name>
</gene>
<name>A0ABV7H609_9BURK</name>
<proteinExistence type="predicted"/>
<dbReference type="Pfam" id="PF09937">
    <property type="entry name" value="DUF2169"/>
    <property type="match status" value="1"/>
</dbReference>
<dbReference type="InterPro" id="IPR018683">
    <property type="entry name" value="DUF2169"/>
</dbReference>
<keyword evidence="3" id="KW-1185">Reference proteome</keyword>
<protein>
    <submittedName>
        <fullName evidence="2">DUF2169 domain-containing protein</fullName>
    </submittedName>
</protein>
<accession>A0ABV7H609</accession>